<name>A0A1W1XWD0_9CLOT</name>
<dbReference type="SUPFAM" id="SSF51445">
    <property type="entry name" value="(Trans)glycosidases"/>
    <property type="match status" value="1"/>
</dbReference>
<dbReference type="Pfam" id="PF21653">
    <property type="entry name" value="pulA_all-beta"/>
    <property type="match status" value="1"/>
</dbReference>
<dbReference type="Pfam" id="PF02922">
    <property type="entry name" value="CBM_48"/>
    <property type="match status" value="1"/>
</dbReference>
<dbReference type="InterPro" id="IPR049117">
    <property type="entry name" value="pulA_all-beta"/>
</dbReference>
<keyword evidence="4" id="KW-1185">Reference proteome</keyword>
<dbReference type="STRING" id="1121291.SAMN02745134_03323"/>
<dbReference type="InterPro" id="IPR013783">
    <property type="entry name" value="Ig-like_fold"/>
</dbReference>
<comment type="similarity">
    <text evidence="1">Belongs to the glycosyl hydrolase 13 family.</text>
</comment>
<reference evidence="3 4" key="1">
    <citation type="submission" date="2017-04" db="EMBL/GenBank/DDBJ databases">
        <authorList>
            <person name="Afonso C.L."/>
            <person name="Miller P.J."/>
            <person name="Scott M.A."/>
            <person name="Spackman E."/>
            <person name="Goraichik I."/>
            <person name="Dimitrov K.M."/>
            <person name="Suarez D.L."/>
            <person name="Swayne D.E."/>
        </authorList>
    </citation>
    <scope>NUCLEOTIDE SEQUENCE [LARGE SCALE GENOMIC DNA]</scope>
    <source>
        <strain evidence="3 4">DSM 12555</strain>
    </source>
</reference>
<dbReference type="NCBIfam" id="TIGR02104">
    <property type="entry name" value="pulA_typeI"/>
    <property type="match status" value="1"/>
</dbReference>
<dbReference type="InterPro" id="IPR013780">
    <property type="entry name" value="Glyco_hydro_b"/>
</dbReference>
<dbReference type="GO" id="GO:0004553">
    <property type="term" value="F:hydrolase activity, hydrolyzing O-glycosyl compounds"/>
    <property type="evidence" value="ECO:0007669"/>
    <property type="project" value="InterPro"/>
</dbReference>
<dbReference type="Gene3D" id="3.20.20.80">
    <property type="entry name" value="Glycosidases"/>
    <property type="match status" value="1"/>
</dbReference>
<accession>A0A1W1XWD0</accession>
<dbReference type="InterPro" id="IPR011840">
    <property type="entry name" value="PulA_typeI"/>
</dbReference>
<dbReference type="SMART" id="SM00642">
    <property type="entry name" value="Aamy"/>
    <property type="match status" value="1"/>
</dbReference>
<evidence type="ECO:0000259" key="2">
    <source>
        <dbReference type="SMART" id="SM00642"/>
    </source>
</evidence>
<dbReference type="InterPro" id="IPR004193">
    <property type="entry name" value="Glyco_hydro_13_N"/>
</dbReference>
<dbReference type="SMR" id="A0A1W1XWD0"/>
<dbReference type="PANTHER" id="PTHR43002">
    <property type="entry name" value="GLYCOGEN DEBRANCHING ENZYME"/>
    <property type="match status" value="1"/>
</dbReference>
<dbReference type="Pfam" id="PF00128">
    <property type="entry name" value="Alpha-amylase"/>
    <property type="match status" value="1"/>
</dbReference>
<sequence>MNIFKASIINFKTVNCVVDNISDFNSTQFYLKNGNKYININFHYNNNNIITLLLSEEINIKYKSTLYYNDNIFTNCDYFKLFSSEEFNGRFFTLDTLGLDYNESYSDFRLWSPAAISVSLLLYKDGDASDLSSIRVRIKMTETAHGIWFARVNKDLKGSFYTYEVDVYNNVNEVVDPYAKAVGINGQRGAIIDLKDTNPASFSKDVSPKYENYTDAIIYELNVRDISINPNSFINNKGKFLGLTEENTHTHNMRPTGLAYLKNLGITHVQIMPMFDFSFKSTDEKNPIKYNWGYDPQNYNTPEGSYSTDPYNPCCRIKELKEMIYSFHKNGICVNMDVVYNHVFNVNESNFELIFPGYYFRYNDDGSLSNGTSCGNDTASENLMMKRFIIDSVLYWHEEYHIDGFRFDLMGIHDIDTINTIKHKLPKNIMVYGEGWDLGTNLPKEKKAIISNSLDMPDIGFFNDITRDLLKGSVFSRYDEGFINGKEGLENGVMLAVTGCIKYSDFISGPFSSPTQSINYITCHDNNTLWDKLNFTNSLESEIEKIDRVKFAIGILFTSQGVPMLSSGLEFLVTKNGLDNSFDSPDSLNSVDWDRKDKYEEVVNYTQSFINLRKNHPSFRLSSLNEIKDSIEFLFIPSKNTVAFVIRNKVNEDSFKNIVVIYNANKYSEQIKLPSGNWNLIGNKYGISNNPISTHNGLFFAEGISVSVLYNNF</sequence>
<dbReference type="EMBL" id="FWXH01000020">
    <property type="protein sequence ID" value="SMC27851.1"/>
    <property type="molecule type" value="Genomic_DNA"/>
</dbReference>
<organism evidence="3 4">
    <name type="scientific">Clostridium acidisoli DSM 12555</name>
    <dbReference type="NCBI Taxonomy" id="1121291"/>
    <lineage>
        <taxon>Bacteria</taxon>
        <taxon>Bacillati</taxon>
        <taxon>Bacillota</taxon>
        <taxon>Clostridia</taxon>
        <taxon>Eubacteriales</taxon>
        <taxon>Clostridiaceae</taxon>
        <taxon>Clostridium</taxon>
    </lineage>
</organism>
<evidence type="ECO:0000256" key="1">
    <source>
        <dbReference type="ARBA" id="ARBA00008061"/>
    </source>
</evidence>
<dbReference type="GO" id="GO:0005975">
    <property type="term" value="P:carbohydrate metabolic process"/>
    <property type="evidence" value="ECO:0007669"/>
    <property type="project" value="InterPro"/>
</dbReference>
<dbReference type="Gene3D" id="2.60.40.10">
    <property type="entry name" value="Immunoglobulins"/>
    <property type="match status" value="1"/>
</dbReference>
<dbReference type="RefSeq" id="WP_084117347.1">
    <property type="nucleotide sequence ID" value="NZ_FWXH01000020.1"/>
</dbReference>
<dbReference type="AlphaFoldDB" id="A0A1W1XWD0"/>
<gene>
    <name evidence="3" type="ORF">SAMN02745134_03323</name>
</gene>
<feature type="domain" description="Glycosyl hydrolase family 13 catalytic" evidence="2">
    <location>
        <begin position="227"/>
        <end position="613"/>
    </location>
</feature>
<dbReference type="CDD" id="cd02860">
    <property type="entry name" value="E_set_Pullulanase"/>
    <property type="match status" value="1"/>
</dbReference>
<evidence type="ECO:0000313" key="3">
    <source>
        <dbReference type="EMBL" id="SMC27851.1"/>
    </source>
</evidence>
<dbReference type="InterPro" id="IPR006047">
    <property type="entry name" value="GH13_cat_dom"/>
</dbReference>
<protein>
    <submittedName>
        <fullName evidence="3">Pullulanase</fullName>
    </submittedName>
</protein>
<dbReference type="InterPro" id="IPR017853">
    <property type="entry name" value="GH"/>
</dbReference>
<dbReference type="Gene3D" id="2.60.40.1180">
    <property type="entry name" value="Golgi alpha-mannosidase II"/>
    <property type="match status" value="1"/>
</dbReference>
<dbReference type="Proteomes" id="UP000192468">
    <property type="component" value="Unassembled WGS sequence"/>
</dbReference>
<dbReference type="SUPFAM" id="SSF81296">
    <property type="entry name" value="E set domains"/>
    <property type="match status" value="1"/>
</dbReference>
<dbReference type="OrthoDB" id="9761875at2"/>
<proteinExistence type="inferred from homology"/>
<dbReference type="CDD" id="cd11341">
    <property type="entry name" value="AmyAc_Pullulanase_LD-like"/>
    <property type="match status" value="1"/>
</dbReference>
<evidence type="ECO:0000313" key="4">
    <source>
        <dbReference type="Proteomes" id="UP000192468"/>
    </source>
</evidence>
<dbReference type="InterPro" id="IPR014756">
    <property type="entry name" value="Ig_E-set"/>
</dbReference>